<dbReference type="InterPro" id="IPR012677">
    <property type="entry name" value="Nucleotide-bd_a/b_plait_sf"/>
</dbReference>
<feature type="region of interest" description="Disordered" evidence="2">
    <location>
        <begin position="197"/>
        <end position="222"/>
    </location>
</feature>
<feature type="region of interest" description="Disordered" evidence="2">
    <location>
        <begin position="252"/>
        <end position="283"/>
    </location>
</feature>
<organism evidence="3">
    <name type="scientific">Lichtheimia ramosa</name>
    <dbReference type="NCBI Taxonomy" id="688394"/>
    <lineage>
        <taxon>Eukaryota</taxon>
        <taxon>Fungi</taxon>
        <taxon>Fungi incertae sedis</taxon>
        <taxon>Mucoromycota</taxon>
        <taxon>Mucoromycotina</taxon>
        <taxon>Mucoromycetes</taxon>
        <taxon>Mucorales</taxon>
        <taxon>Lichtheimiaceae</taxon>
        <taxon>Lichtheimia</taxon>
    </lineage>
</organism>
<dbReference type="PANTHER" id="PTHR10300">
    <property type="entry name" value="CALCIPRESSIN"/>
    <property type="match status" value="1"/>
</dbReference>
<dbReference type="InterPro" id="IPR035979">
    <property type="entry name" value="RBD_domain_sf"/>
</dbReference>
<protein>
    <recommendedName>
        <fullName evidence="4">Calcipressin</fullName>
    </recommendedName>
</protein>
<proteinExistence type="inferred from homology"/>
<dbReference type="GO" id="GO:0019722">
    <property type="term" value="P:calcium-mediated signaling"/>
    <property type="evidence" value="ECO:0007669"/>
    <property type="project" value="InterPro"/>
</dbReference>
<feature type="compositionally biased region" description="Polar residues" evidence="2">
    <location>
        <begin position="252"/>
        <end position="264"/>
    </location>
</feature>
<feature type="compositionally biased region" description="Polar residues" evidence="2">
    <location>
        <begin position="209"/>
        <end position="219"/>
    </location>
</feature>
<comment type="similarity">
    <text evidence="1">Belongs to the RCAN family.</text>
</comment>
<dbReference type="Pfam" id="PF04847">
    <property type="entry name" value="Calcipressin"/>
    <property type="match status" value="1"/>
</dbReference>
<dbReference type="EMBL" id="LK023314">
    <property type="protein sequence ID" value="CDS04002.1"/>
    <property type="molecule type" value="Genomic_DNA"/>
</dbReference>
<dbReference type="Gene3D" id="3.30.70.330">
    <property type="match status" value="1"/>
</dbReference>
<dbReference type="OrthoDB" id="17212at2759"/>
<dbReference type="SUPFAM" id="SSF54928">
    <property type="entry name" value="RNA-binding domain, RBD"/>
    <property type="match status" value="1"/>
</dbReference>
<dbReference type="GO" id="GO:0005634">
    <property type="term" value="C:nucleus"/>
    <property type="evidence" value="ECO:0007669"/>
    <property type="project" value="TreeGrafter"/>
</dbReference>
<dbReference type="GO" id="GO:0005737">
    <property type="term" value="C:cytoplasm"/>
    <property type="evidence" value="ECO:0007669"/>
    <property type="project" value="TreeGrafter"/>
</dbReference>
<dbReference type="GO" id="GO:0008597">
    <property type="term" value="F:calcium-dependent protein serine/threonine phosphatase regulator activity"/>
    <property type="evidence" value="ECO:0007669"/>
    <property type="project" value="TreeGrafter"/>
</dbReference>
<gene>
    <name evidence="3" type="ORF">LRAMOSA06957</name>
</gene>
<evidence type="ECO:0000256" key="2">
    <source>
        <dbReference type="SAM" id="MobiDB-lite"/>
    </source>
</evidence>
<dbReference type="PANTHER" id="PTHR10300:SF14">
    <property type="entry name" value="PROTEIN SARAH"/>
    <property type="match status" value="1"/>
</dbReference>
<evidence type="ECO:0008006" key="4">
    <source>
        <dbReference type="Google" id="ProtNLM"/>
    </source>
</evidence>
<evidence type="ECO:0000256" key="1">
    <source>
        <dbReference type="ARBA" id="ARBA00008209"/>
    </source>
</evidence>
<dbReference type="GO" id="GO:0003676">
    <property type="term" value="F:nucleic acid binding"/>
    <property type="evidence" value="ECO:0007669"/>
    <property type="project" value="InterPro"/>
</dbReference>
<name>A0A077W9G9_9FUNG</name>
<evidence type="ECO:0000313" key="3">
    <source>
        <dbReference type="EMBL" id="CDS04002.1"/>
    </source>
</evidence>
<dbReference type="InterPro" id="IPR006931">
    <property type="entry name" value="Calcipressin"/>
</dbReference>
<accession>A0A077W9G9</accession>
<sequence length="283" mass="31524">MNGYTVATNTLLMPNVPALFFQNPTVISTIRQHFESFGDLYTFVVIKGFRRLMIVYNETTSAVKARDFLDRRMLSWTTVDHSIVEDLSLDYISNMGCQSQRQRPASSPLPGREYEDMIVRLYFGQHNPINPDPRLFQLQVPQSEKNFLISPPGSPFADWKQKTESPPNTAVLASDLTFTTHHSDIVDDDLENFRLESPMSSDDEMEDVNATTTPTTPGKRSSLMVIGCSGDADNQVPMITVQDWDGDAVTTSTGSMLQGTTSRPPSAFPKAKVVPTARPPVKI</sequence>
<reference evidence="3" key="1">
    <citation type="journal article" date="2014" name="Genome Announc.">
        <title>De novo whole-genome sequence and genome annotation of Lichtheimia ramosa.</title>
        <authorList>
            <person name="Linde J."/>
            <person name="Schwartze V."/>
            <person name="Binder U."/>
            <person name="Lass-Florl C."/>
            <person name="Voigt K."/>
            <person name="Horn F."/>
        </authorList>
    </citation>
    <scope>NUCLEOTIDE SEQUENCE</scope>
    <source>
        <strain evidence="3">JMRC FSU:6197</strain>
    </source>
</reference>
<dbReference type="AlphaFoldDB" id="A0A077W9G9"/>